<evidence type="ECO:0000259" key="1">
    <source>
        <dbReference type="SMART" id="SM00421"/>
    </source>
</evidence>
<dbReference type="Gene3D" id="1.10.10.10">
    <property type="entry name" value="Winged helix-like DNA-binding domain superfamily/Winged helix DNA-binding domain"/>
    <property type="match status" value="1"/>
</dbReference>
<dbReference type="SUPFAM" id="SSF46894">
    <property type="entry name" value="C-terminal effector domain of the bipartite response regulators"/>
    <property type="match status" value="1"/>
</dbReference>
<dbReference type="InterPro" id="IPR000792">
    <property type="entry name" value="Tscrpt_reg_LuxR_C"/>
</dbReference>
<name>A0A2U8W4D1_9HYPH</name>
<reference evidence="3" key="1">
    <citation type="submission" date="2018-05" db="EMBL/GenBank/DDBJ databases">
        <title>Complete Genome Sequence of Methylobacterium sp. 17SD2-17.</title>
        <authorList>
            <person name="Srinivasan S."/>
        </authorList>
    </citation>
    <scope>NUCLEOTIDE SEQUENCE [LARGE SCALE GENOMIC DNA]</scope>
    <source>
        <strain evidence="3">17SD2-17</strain>
    </source>
</reference>
<proteinExistence type="predicted"/>
<dbReference type="KEGG" id="mets:DK389_10840"/>
<sequence length="367" mass="39648">MHLDDDSLRGIEETLISAAIRPEAWPEAVSRIVAATGSRGAGALPIQGRVPGIPSSDSMEALTAAYFSTGWFEHDYRAHGIPKLIRTGLLVDQDITTPEAMRTNPFYSEFLGSHGFQWFAGLLVTVGDDVWCLTLQRTIEQGPFTPDEQRAVRRLIAPLGRAATLARDVGMTRLDGIVDTIESLRVPALLLDRTGRVLRTGSAAERFLGGPLDVRRGALVVPGDLRASAALQAHVAAAIWSGLQPDSPALAPVIVERPGRRPLLLRAQPLHKAGLQYFDGARALLRIIDLEETKLPDEGILKRLYGLTPREIALCEALLSGRGVAECAAALRISMPTARSHLKAIFAKTGTAGQGELLLLLGRHEPR</sequence>
<feature type="domain" description="HTH luxR-type" evidence="1">
    <location>
        <begin position="304"/>
        <end position="361"/>
    </location>
</feature>
<dbReference type="GO" id="GO:0003677">
    <property type="term" value="F:DNA binding"/>
    <property type="evidence" value="ECO:0007669"/>
    <property type="project" value="InterPro"/>
</dbReference>
<gene>
    <name evidence="2" type="ORF">DK389_10840</name>
</gene>
<organism evidence="2 3">
    <name type="scientific">Methylobacterium durans</name>
    <dbReference type="NCBI Taxonomy" id="2202825"/>
    <lineage>
        <taxon>Bacteria</taxon>
        <taxon>Pseudomonadati</taxon>
        <taxon>Pseudomonadota</taxon>
        <taxon>Alphaproteobacteria</taxon>
        <taxon>Hyphomicrobiales</taxon>
        <taxon>Methylobacteriaceae</taxon>
        <taxon>Methylobacterium</taxon>
    </lineage>
</organism>
<dbReference type="SMART" id="SM00421">
    <property type="entry name" value="HTH_LUXR"/>
    <property type="match status" value="1"/>
</dbReference>
<dbReference type="InterPro" id="IPR036388">
    <property type="entry name" value="WH-like_DNA-bd_sf"/>
</dbReference>
<evidence type="ECO:0000313" key="3">
    <source>
        <dbReference type="Proteomes" id="UP000245926"/>
    </source>
</evidence>
<dbReference type="Proteomes" id="UP000245926">
    <property type="component" value="Chromosome"/>
</dbReference>
<dbReference type="AlphaFoldDB" id="A0A2U8W4D1"/>
<dbReference type="OrthoDB" id="6697591at2"/>
<dbReference type="GO" id="GO:0006355">
    <property type="term" value="P:regulation of DNA-templated transcription"/>
    <property type="evidence" value="ECO:0007669"/>
    <property type="project" value="InterPro"/>
</dbReference>
<evidence type="ECO:0000313" key="2">
    <source>
        <dbReference type="EMBL" id="AWN40929.1"/>
    </source>
</evidence>
<dbReference type="EMBL" id="CP029550">
    <property type="protein sequence ID" value="AWN40929.1"/>
    <property type="molecule type" value="Genomic_DNA"/>
</dbReference>
<dbReference type="RefSeq" id="WP_109889500.1">
    <property type="nucleotide sequence ID" value="NZ_CP029550.1"/>
</dbReference>
<dbReference type="InterPro" id="IPR016032">
    <property type="entry name" value="Sig_transdc_resp-reg_C-effctor"/>
</dbReference>
<protein>
    <submittedName>
        <fullName evidence="2">Helix-turn-helix transcriptional regulator</fullName>
    </submittedName>
</protein>
<keyword evidence="3" id="KW-1185">Reference proteome</keyword>
<accession>A0A2U8W4D1</accession>